<dbReference type="InterPro" id="IPR001810">
    <property type="entry name" value="F-box_dom"/>
</dbReference>
<evidence type="ECO:0000313" key="2">
    <source>
        <dbReference type="EMBL" id="CAA3016296.1"/>
    </source>
</evidence>
<proteinExistence type="predicted"/>
<dbReference type="InterPro" id="IPR032675">
    <property type="entry name" value="LRR_dom_sf"/>
</dbReference>
<accession>A0A8S0UCL9</accession>
<dbReference type="PANTHER" id="PTHR38926">
    <property type="entry name" value="F-BOX DOMAIN CONTAINING PROTEIN, EXPRESSED"/>
    <property type="match status" value="1"/>
</dbReference>
<gene>
    <name evidence="2" type="ORF">OLEA9_A038587</name>
</gene>
<dbReference type="SUPFAM" id="SSF81383">
    <property type="entry name" value="F-box domain"/>
    <property type="match status" value="1"/>
</dbReference>
<sequence length="275" mass="31358">MTMKHQSQRPGDALPSTALLNIFCKTSIKDRFDNIPFVCKSWAYASADPHCWASMIAESESDSFEVAFLKDSYPYGSSFVDPFDGRRSTDPQRGVICLQALIRRAGGGAAINSLYFFPFLTSVVSPPNDDELLRLIAKHCPNLKHLSFHGSFHASEEAIFNVFRSCRELELIDFSNTPYCYTSILQELSCCCTKIRGVRKQDVLETNFAYDLTKWFPRLRLLNVSYSTIVDLDMFTIVTKCKELQYLDVTGCQQLIRYMDIVKIASKRIPEILYD</sequence>
<feature type="domain" description="F-box" evidence="1">
    <location>
        <begin position="14"/>
        <end position="52"/>
    </location>
</feature>
<keyword evidence="3" id="KW-1185">Reference proteome</keyword>
<organism evidence="2 3">
    <name type="scientific">Olea europaea subsp. europaea</name>
    <dbReference type="NCBI Taxonomy" id="158383"/>
    <lineage>
        <taxon>Eukaryota</taxon>
        <taxon>Viridiplantae</taxon>
        <taxon>Streptophyta</taxon>
        <taxon>Embryophyta</taxon>
        <taxon>Tracheophyta</taxon>
        <taxon>Spermatophyta</taxon>
        <taxon>Magnoliopsida</taxon>
        <taxon>eudicotyledons</taxon>
        <taxon>Gunneridae</taxon>
        <taxon>Pentapetalae</taxon>
        <taxon>asterids</taxon>
        <taxon>lamiids</taxon>
        <taxon>Lamiales</taxon>
        <taxon>Oleaceae</taxon>
        <taxon>Oleeae</taxon>
        <taxon>Olea</taxon>
    </lineage>
</organism>
<dbReference type="Pfam" id="PF00646">
    <property type="entry name" value="F-box"/>
    <property type="match status" value="1"/>
</dbReference>
<evidence type="ECO:0000313" key="3">
    <source>
        <dbReference type="Proteomes" id="UP000594638"/>
    </source>
</evidence>
<dbReference type="EMBL" id="CACTIH010007605">
    <property type="protein sequence ID" value="CAA3016296.1"/>
    <property type="molecule type" value="Genomic_DNA"/>
</dbReference>
<dbReference type="AlphaFoldDB" id="A0A8S0UCL9"/>
<comment type="caution">
    <text evidence="2">The sequence shown here is derived from an EMBL/GenBank/DDBJ whole genome shotgun (WGS) entry which is preliminary data.</text>
</comment>
<dbReference type="Gene3D" id="1.20.1280.50">
    <property type="match status" value="1"/>
</dbReference>
<protein>
    <submittedName>
        <fullName evidence="2">F-box SKIP1-like</fullName>
    </submittedName>
</protein>
<dbReference type="Gramene" id="OE9A038587T1">
    <property type="protein sequence ID" value="OE9A038587C1"/>
    <property type="gene ID" value="OE9A038587"/>
</dbReference>
<dbReference type="PANTHER" id="PTHR38926:SF5">
    <property type="entry name" value="F-BOX AND LEUCINE-RICH REPEAT PROTEIN 6"/>
    <property type="match status" value="1"/>
</dbReference>
<dbReference type="InterPro" id="IPR036047">
    <property type="entry name" value="F-box-like_dom_sf"/>
</dbReference>
<name>A0A8S0UCL9_OLEEU</name>
<reference evidence="2 3" key="1">
    <citation type="submission" date="2019-12" db="EMBL/GenBank/DDBJ databases">
        <authorList>
            <person name="Alioto T."/>
            <person name="Alioto T."/>
            <person name="Gomez Garrido J."/>
        </authorList>
    </citation>
    <scope>NUCLEOTIDE SEQUENCE [LARGE SCALE GENOMIC DNA]</scope>
</reference>
<dbReference type="OrthoDB" id="1929062at2759"/>
<dbReference type="Proteomes" id="UP000594638">
    <property type="component" value="Unassembled WGS sequence"/>
</dbReference>
<dbReference type="SUPFAM" id="SSF52047">
    <property type="entry name" value="RNI-like"/>
    <property type="match status" value="1"/>
</dbReference>
<dbReference type="Gene3D" id="3.80.10.10">
    <property type="entry name" value="Ribonuclease Inhibitor"/>
    <property type="match status" value="1"/>
</dbReference>
<evidence type="ECO:0000259" key="1">
    <source>
        <dbReference type="Pfam" id="PF00646"/>
    </source>
</evidence>